<dbReference type="AlphaFoldDB" id="A0A8D4UU58"/>
<keyword evidence="3" id="KW-1185">Reference proteome</keyword>
<accession>A0A8D4UU58</accession>
<evidence type="ECO:0000313" key="2">
    <source>
        <dbReference type="EMBL" id="BBK24917.1"/>
    </source>
</evidence>
<reference evidence="3" key="1">
    <citation type="submission" date="2019-05" db="EMBL/GenBank/DDBJ databases">
        <title>Complete genome sequencing of Dialister sp. strain 5BBH33.</title>
        <authorList>
            <person name="Sakamoto M."/>
            <person name="Murakami T."/>
            <person name="Mori H."/>
        </authorList>
    </citation>
    <scope>NUCLEOTIDE SEQUENCE [LARGE SCALE GENOMIC DNA]</scope>
    <source>
        <strain evidence="3">5BBH33</strain>
    </source>
</reference>
<sequence length="180" mass="20468">MMERSNGWGGRRKEAGAPAKSVHKDTKSRGIRMTDSEYEKVKKFLNDLREEEKKMKKAINALFDACLDTSNDSYSDILAAFNGVKATEENKEIFGKVIRKCLEDYNEAYTDTGLEHADLNSEVGEKAIKEKIDSLDDSIDTTKSGIKYYRLGDWPTHDDEIKEKPADKGDYMNDYYAGKI</sequence>
<evidence type="ECO:0000256" key="1">
    <source>
        <dbReference type="SAM" id="MobiDB-lite"/>
    </source>
</evidence>
<dbReference type="KEGG" id="dho:Dia5BBH33_08520"/>
<evidence type="ECO:0000313" key="3">
    <source>
        <dbReference type="Proteomes" id="UP000320585"/>
    </source>
</evidence>
<gene>
    <name evidence="2" type="ORF">Dia5BBH33_08520</name>
</gene>
<feature type="compositionally biased region" description="Basic and acidic residues" evidence="1">
    <location>
        <begin position="22"/>
        <end position="32"/>
    </location>
</feature>
<dbReference type="Proteomes" id="UP000320585">
    <property type="component" value="Chromosome"/>
</dbReference>
<name>A0A8D4UU58_9FIRM</name>
<dbReference type="EMBL" id="AP019697">
    <property type="protein sequence ID" value="BBK24917.1"/>
    <property type="molecule type" value="Genomic_DNA"/>
</dbReference>
<proteinExistence type="predicted"/>
<feature type="region of interest" description="Disordered" evidence="1">
    <location>
        <begin position="1"/>
        <end position="32"/>
    </location>
</feature>
<organism evidence="2 3">
    <name type="scientific">Dialister hominis</name>
    <dbReference type="NCBI Taxonomy" id="2582419"/>
    <lineage>
        <taxon>Bacteria</taxon>
        <taxon>Bacillati</taxon>
        <taxon>Bacillota</taxon>
        <taxon>Negativicutes</taxon>
        <taxon>Veillonellales</taxon>
        <taxon>Veillonellaceae</taxon>
        <taxon>Dialister</taxon>
    </lineage>
</organism>
<protein>
    <submittedName>
        <fullName evidence="2">Uncharacterized protein</fullName>
    </submittedName>
</protein>